<accession>A0A9X0DJK8</accession>
<keyword evidence="2" id="KW-1185">Reference proteome</keyword>
<sequence length="123" mass="14310">MEEITLKLARQFEEILDGGEMTSDYSLHYDAPPPSPHPERSYQWIQCWWILVPLHYSPTFICSKVQQDLDYLPFLFFFCGGARNQICKLVPSISEVLPSSGEELPDHLRTSEHQNIKIYHVKS</sequence>
<proteinExistence type="predicted"/>
<name>A0A9X0DJK8_9HELO</name>
<evidence type="ECO:0000313" key="1">
    <source>
        <dbReference type="EMBL" id="KAJ8065986.1"/>
    </source>
</evidence>
<dbReference type="Proteomes" id="UP001152300">
    <property type="component" value="Unassembled WGS sequence"/>
</dbReference>
<comment type="caution">
    <text evidence="1">The sequence shown here is derived from an EMBL/GenBank/DDBJ whole genome shotgun (WGS) entry which is preliminary data.</text>
</comment>
<reference evidence="1" key="1">
    <citation type="submission" date="2022-11" db="EMBL/GenBank/DDBJ databases">
        <title>Genome Resource of Sclerotinia nivalis Strain SnTB1, a Plant Pathogen Isolated from American Ginseng.</title>
        <authorList>
            <person name="Fan S."/>
        </authorList>
    </citation>
    <scope>NUCLEOTIDE SEQUENCE</scope>
    <source>
        <strain evidence="1">SnTB1</strain>
    </source>
</reference>
<dbReference type="AlphaFoldDB" id="A0A9X0DJK8"/>
<evidence type="ECO:0000313" key="2">
    <source>
        <dbReference type="Proteomes" id="UP001152300"/>
    </source>
</evidence>
<organism evidence="1 2">
    <name type="scientific">Sclerotinia nivalis</name>
    <dbReference type="NCBI Taxonomy" id="352851"/>
    <lineage>
        <taxon>Eukaryota</taxon>
        <taxon>Fungi</taxon>
        <taxon>Dikarya</taxon>
        <taxon>Ascomycota</taxon>
        <taxon>Pezizomycotina</taxon>
        <taxon>Leotiomycetes</taxon>
        <taxon>Helotiales</taxon>
        <taxon>Sclerotiniaceae</taxon>
        <taxon>Sclerotinia</taxon>
    </lineage>
</organism>
<protein>
    <submittedName>
        <fullName evidence="1">Uncharacterized protein</fullName>
    </submittedName>
</protein>
<gene>
    <name evidence="1" type="ORF">OCU04_005083</name>
</gene>
<dbReference type="EMBL" id="JAPEIS010000005">
    <property type="protein sequence ID" value="KAJ8065986.1"/>
    <property type="molecule type" value="Genomic_DNA"/>
</dbReference>